<protein>
    <submittedName>
        <fullName evidence="1">Uncharacterized protein</fullName>
    </submittedName>
</protein>
<dbReference type="AlphaFoldDB" id="A0A8X7UGE1"/>
<sequence>MGQYPGILRGRILARLRIRRTKRLNKTRRPKLRILMLDSTGLACASRACKGCNRLSGGSPCRFPCCGTFSMFVLVPRDNRVDSCTAIFSSEVSHHHCWDDLASCFHGTQRILGMLSQNLESRDPLLAWTLVREPDGCVDLQGDLPVYLFDLKSSSSGRLSLIAR</sequence>
<accession>A0A8X7UGE1</accession>
<dbReference type="Proteomes" id="UP000886595">
    <property type="component" value="Unassembled WGS sequence"/>
</dbReference>
<name>A0A8X7UGE1_BRACI</name>
<evidence type="ECO:0000313" key="1">
    <source>
        <dbReference type="EMBL" id="KAG2275091.1"/>
    </source>
</evidence>
<reference evidence="1 2" key="1">
    <citation type="submission" date="2020-02" db="EMBL/GenBank/DDBJ databases">
        <authorList>
            <person name="Ma Q."/>
            <person name="Huang Y."/>
            <person name="Song X."/>
            <person name="Pei D."/>
        </authorList>
    </citation>
    <scope>NUCLEOTIDE SEQUENCE [LARGE SCALE GENOMIC DNA]</scope>
    <source>
        <strain evidence="1">Sxm20200214</strain>
        <tissue evidence="1">Leaf</tissue>
    </source>
</reference>
<evidence type="ECO:0000313" key="2">
    <source>
        <dbReference type="Proteomes" id="UP000886595"/>
    </source>
</evidence>
<proteinExistence type="predicted"/>
<gene>
    <name evidence="1" type="ORF">Bca52824_057646</name>
</gene>
<dbReference type="EMBL" id="JAAMPC010000012">
    <property type="protein sequence ID" value="KAG2275091.1"/>
    <property type="molecule type" value="Genomic_DNA"/>
</dbReference>
<keyword evidence="2" id="KW-1185">Reference proteome</keyword>
<comment type="caution">
    <text evidence="1">The sequence shown here is derived from an EMBL/GenBank/DDBJ whole genome shotgun (WGS) entry which is preliminary data.</text>
</comment>
<organism evidence="1 2">
    <name type="scientific">Brassica carinata</name>
    <name type="common">Ethiopian mustard</name>
    <name type="synonym">Abyssinian cabbage</name>
    <dbReference type="NCBI Taxonomy" id="52824"/>
    <lineage>
        <taxon>Eukaryota</taxon>
        <taxon>Viridiplantae</taxon>
        <taxon>Streptophyta</taxon>
        <taxon>Embryophyta</taxon>
        <taxon>Tracheophyta</taxon>
        <taxon>Spermatophyta</taxon>
        <taxon>Magnoliopsida</taxon>
        <taxon>eudicotyledons</taxon>
        <taxon>Gunneridae</taxon>
        <taxon>Pentapetalae</taxon>
        <taxon>rosids</taxon>
        <taxon>malvids</taxon>
        <taxon>Brassicales</taxon>
        <taxon>Brassicaceae</taxon>
        <taxon>Brassiceae</taxon>
        <taxon>Brassica</taxon>
    </lineage>
</organism>